<dbReference type="Proteomes" id="UP001221142">
    <property type="component" value="Unassembled WGS sequence"/>
</dbReference>
<accession>A0AAD7BAD1</accession>
<reference evidence="1" key="1">
    <citation type="submission" date="2023-03" db="EMBL/GenBank/DDBJ databases">
        <title>Massive genome expansion in bonnet fungi (Mycena s.s.) driven by repeated elements and novel gene families across ecological guilds.</title>
        <authorList>
            <consortium name="Lawrence Berkeley National Laboratory"/>
            <person name="Harder C.B."/>
            <person name="Miyauchi S."/>
            <person name="Viragh M."/>
            <person name="Kuo A."/>
            <person name="Thoen E."/>
            <person name="Andreopoulos B."/>
            <person name="Lu D."/>
            <person name="Skrede I."/>
            <person name="Drula E."/>
            <person name="Henrissat B."/>
            <person name="Morin E."/>
            <person name="Kohler A."/>
            <person name="Barry K."/>
            <person name="LaButti K."/>
            <person name="Morin E."/>
            <person name="Salamov A."/>
            <person name="Lipzen A."/>
            <person name="Mereny Z."/>
            <person name="Hegedus B."/>
            <person name="Baldrian P."/>
            <person name="Stursova M."/>
            <person name="Weitz H."/>
            <person name="Taylor A."/>
            <person name="Grigoriev I.V."/>
            <person name="Nagy L.G."/>
            <person name="Martin F."/>
            <person name="Kauserud H."/>
        </authorList>
    </citation>
    <scope>NUCLEOTIDE SEQUENCE</scope>
    <source>
        <strain evidence="1">9284</strain>
    </source>
</reference>
<comment type="caution">
    <text evidence="1">The sequence shown here is derived from an EMBL/GenBank/DDBJ whole genome shotgun (WGS) entry which is preliminary data.</text>
</comment>
<gene>
    <name evidence="1" type="ORF">FB45DRAFT_936123</name>
</gene>
<proteinExistence type="predicted"/>
<organism evidence="1 2">
    <name type="scientific">Roridomyces roridus</name>
    <dbReference type="NCBI Taxonomy" id="1738132"/>
    <lineage>
        <taxon>Eukaryota</taxon>
        <taxon>Fungi</taxon>
        <taxon>Dikarya</taxon>
        <taxon>Basidiomycota</taxon>
        <taxon>Agaricomycotina</taxon>
        <taxon>Agaricomycetes</taxon>
        <taxon>Agaricomycetidae</taxon>
        <taxon>Agaricales</taxon>
        <taxon>Marasmiineae</taxon>
        <taxon>Mycenaceae</taxon>
        <taxon>Roridomyces</taxon>
    </lineage>
</organism>
<protein>
    <submittedName>
        <fullName evidence="1">Uncharacterized protein</fullName>
    </submittedName>
</protein>
<evidence type="ECO:0000313" key="2">
    <source>
        <dbReference type="Proteomes" id="UP001221142"/>
    </source>
</evidence>
<sequence>ILQRLPADANCNYKMPDTLKKLAVDYGHICMLAHNAKYYRNPKDAPAGYLVANIIAEQATMRTMGVKDMPPAMETGRVAILAKVIGKALTDKRFEIKSQVVKSLESKSKENKSDIAALTCACIGSTTNVKPTAALYQRIAIIRSVAAKNMAAAKAAENSKAEDKFWVLVDQKLEAWRNTLTAPGALQGMYAKTYDADVAKHGKPDSTVPVTPMKDVADWLVTLCGAMEK</sequence>
<feature type="non-terminal residue" evidence="1">
    <location>
        <position position="1"/>
    </location>
</feature>
<dbReference type="AlphaFoldDB" id="A0AAD7BAD1"/>
<dbReference type="EMBL" id="JARKIF010000025">
    <property type="protein sequence ID" value="KAJ7614820.1"/>
    <property type="molecule type" value="Genomic_DNA"/>
</dbReference>
<evidence type="ECO:0000313" key="1">
    <source>
        <dbReference type="EMBL" id="KAJ7614820.1"/>
    </source>
</evidence>
<name>A0AAD7BAD1_9AGAR</name>
<keyword evidence="2" id="KW-1185">Reference proteome</keyword>